<evidence type="ECO:0000313" key="2">
    <source>
        <dbReference type="Proteomes" id="UP000201263"/>
    </source>
</evidence>
<keyword evidence="2" id="KW-1185">Reference proteome</keyword>
<gene>
    <name evidence="1" type="ORF">CPTMiller_00136</name>
</gene>
<evidence type="ECO:0000313" key="1">
    <source>
        <dbReference type="EMBL" id="AIK68072.1"/>
    </source>
</evidence>
<dbReference type="RefSeq" id="YP_009097738.1">
    <property type="nucleotide sequence ID" value="NC_025414.1"/>
</dbReference>
<organism evidence="1 2">
    <name type="scientific">Citrobacter phage Miller</name>
    <dbReference type="NCBI Taxonomy" id="1527524"/>
    <lineage>
        <taxon>Viruses</taxon>
        <taxon>Duplodnaviria</taxon>
        <taxon>Heunggongvirae</taxon>
        <taxon>Uroviricota</taxon>
        <taxon>Caudoviricetes</taxon>
        <taxon>Pantevenvirales</taxon>
        <taxon>Straboviridae</taxon>
        <taxon>Pseudotevenvirus</taxon>
        <taxon>Pseudotevenvirus miller</taxon>
    </lineage>
</organism>
<dbReference type="GeneID" id="22113608"/>
<reference evidence="1 2" key="1">
    <citation type="submission" date="2014-07" db="EMBL/GenBank/DDBJ databases">
        <title>Complete Genome of Citrobacter freundii Myophage Miller.</title>
        <authorList>
            <person name="Hwang K."/>
            <person name="Luna A.J."/>
            <person name="Hernandez A.C."/>
            <person name="Everett G.F.K."/>
        </authorList>
    </citation>
    <scope>NUCLEOTIDE SEQUENCE [LARGE SCALE GENOMIC DNA]</scope>
</reference>
<protein>
    <submittedName>
        <fullName evidence="1">Uncharacterized protein</fullName>
    </submittedName>
</protein>
<dbReference type="KEGG" id="vg:22113608"/>
<dbReference type="Proteomes" id="UP000201263">
    <property type="component" value="Segment"/>
</dbReference>
<accession>A0A076YJV6</accession>
<dbReference type="EMBL" id="KM236237">
    <property type="protein sequence ID" value="AIK68072.1"/>
    <property type="molecule type" value="Genomic_DNA"/>
</dbReference>
<name>A0A076YJV6_9CAUD</name>
<sequence>MKHARSVLMGDVININGNDYYVAEINTKGNREILELDIVKSAMGKSLTIELVHNTKTGENVTTPVLSKLPVFYCEKKKCWKMK</sequence>
<proteinExistence type="predicted"/>